<keyword evidence="1" id="KW-0805">Transcription regulation</keyword>
<dbReference type="InterPro" id="IPR009057">
    <property type="entry name" value="Homeodomain-like_sf"/>
</dbReference>
<dbReference type="EMBL" id="RAQI01000002">
    <property type="protein sequence ID" value="RKE91388.1"/>
    <property type="molecule type" value="Genomic_DNA"/>
</dbReference>
<dbReference type="AlphaFoldDB" id="A0A2D0ISB3"/>
<dbReference type="PANTHER" id="PTHR43436:SF1">
    <property type="entry name" value="TRANSCRIPTIONAL REGULATORY PROTEIN"/>
    <property type="match status" value="1"/>
</dbReference>
<reference evidence="6 8" key="2">
    <citation type="submission" date="2018-09" db="EMBL/GenBank/DDBJ databases">
        <title>Genomic Encyclopedia of Archaeal and Bacterial Type Strains, Phase II (KMG-II): from individual species to whole genera.</title>
        <authorList>
            <person name="Goeker M."/>
        </authorList>
    </citation>
    <scope>NUCLEOTIDE SEQUENCE [LARGE SCALE GENOMIC DNA]</scope>
    <source>
        <strain evidence="6 8">DSM 16337</strain>
    </source>
</reference>
<feature type="domain" description="HTH araC/xylS-type" evidence="4">
    <location>
        <begin position="205"/>
        <end position="303"/>
    </location>
</feature>
<keyword evidence="3" id="KW-0804">Transcription</keyword>
<dbReference type="InterPro" id="IPR018062">
    <property type="entry name" value="HTH_AraC-typ_CS"/>
</dbReference>
<dbReference type="PANTHER" id="PTHR43436">
    <property type="entry name" value="ARAC-FAMILY TRANSCRIPTIONAL REGULATOR"/>
    <property type="match status" value="1"/>
</dbReference>
<dbReference type="Proteomes" id="UP000283568">
    <property type="component" value="Unassembled WGS sequence"/>
</dbReference>
<dbReference type="Gene3D" id="1.10.10.60">
    <property type="entry name" value="Homeodomain-like"/>
    <property type="match status" value="2"/>
</dbReference>
<evidence type="ECO:0000313" key="5">
    <source>
        <dbReference type="EMBL" id="PHM24753.1"/>
    </source>
</evidence>
<protein>
    <submittedName>
        <fullName evidence="6">AraC family transcriptional regulator</fullName>
    </submittedName>
    <submittedName>
        <fullName evidence="5">Type III secretion system regulatory protein ExsA</fullName>
    </submittedName>
</protein>
<gene>
    <name evidence="6" type="ORF">BDE27_1610</name>
    <name evidence="5" type="ORF">Xehl_02005</name>
</gene>
<organism evidence="5 7">
    <name type="scientific">Xenorhabdus ehlersii</name>
    <dbReference type="NCBI Taxonomy" id="290111"/>
    <lineage>
        <taxon>Bacteria</taxon>
        <taxon>Pseudomonadati</taxon>
        <taxon>Pseudomonadota</taxon>
        <taxon>Gammaproteobacteria</taxon>
        <taxon>Enterobacterales</taxon>
        <taxon>Morganellaceae</taxon>
        <taxon>Xenorhabdus</taxon>
    </lineage>
</organism>
<dbReference type="SMART" id="SM00342">
    <property type="entry name" value="HTH_ARAC"/>
    <property type="match status" value="1"/>
</dbReference>
<comment type="caution">
    <text evidence="5">The sequence shown here is derived from an EMBL/GenBank/DDBJ whole genome shotgun (WGS) entry which is preliminary data.</text>
</comment>
<dbReference type="GO" id="GO:0043565">
    <property type="term" value="F:sequence-specific DNA binding"/>
    <property type="evidence" value="ECO:0007669"/>
    <property type="project" value="InterPro"/>
</dbReference>
<dbReference type="PROSITE" id="PS01124">
    <property type="entry name" value="HTH_ARAC_FAMILY_2"/>
    <property type="match status" value="1"/>
</dbReference>
<reference evidence="5 7" key="1">
    <citation type="journal article" date="2017" name="Nat. Microbiol.">
        <title>Natural product diversity associated with the nematode symbionts Photorhabdus and Xenorhabdus.</title>
        <authorList>
            <person name="Tobias N.J."/>
            <person name="Wolff H."/>
            <person name="Djahanschiri B."/>
            <person name="Grundmann F."/>
            <person name="Kronenwerth M."/>
            <person name="Shi Y.M."/>
            <person name="Simonyi S."/>
            <person name="Grun P."/>
            <person name="Shapiro-Ilan D."/>
            <person name="Pidot S.J."/>
            <person name="Stinear T.P."/>
            <person name="Ebersberger I."/>
            <person name="Bode H.B."/>
        </authorList>
    </citation>
    <scope>NUCLEOTIDE SEQUENCE [LARGE SCALE GENOMIC DNA]</scope>
    <source>
        <strain evidence="5 7">DSM 16337</strain>
    </source>
</reference>
<proteinExistence type="predicted"/>
<dbReference type="SUPFAM" id="SSF46689">
    <property type="entry name" value="Homeodomain-like"/>
    <property type="match status" value="2"/>
</dbReference>
<keyword evidence="8" id="KW-1185">Reference proteome</keyword>
<evidence type="ECO:0000259" key="4">
    <source>
        <dbReference type="PROSITE" id="PS01124"/>
    </source>
</evidence>
<dbReference type="GO" id="GO:0003700">
    <property type="term" value="F:DNA-binding transcription factor activity"/>
    <property type="evidence" value="ECO:0007669"/>
    <property type="project" value="InterPro"/>
</dbReference>
<evidence type="ECO:0000313" key="7">
    <source>
        <dbReference type="Proteomes" id="UP000225605"/>
    </source>
</evidence>
<sequence>MGASNQQPDKTEIEIQLQQLAGKVAKLTRPNTHAVKTVIPQLTLCHLEQPTDPIGWLYDPSIMVIAQGTKRVTIGDRSYCCDPQQILVTSTNIPTITQTCTASKEKPFFALMLQLDIQKASKLMVENKVTIKHQIQDTCGLAVTSATTDLLVCFNRLLDILNTPEDIPVLFPLIHKEIIYRLLKSELGGRLQQMATQESPSHQISHTIQWLKEHFADPVKVEQLAKIAKMSLSSFHHHFKAVTSMSPLQYQKWLRLHEARRILLTQHHNVTTTAFQVGYESTSQFNREYSRLFGESPCRDMKRFRITHQEKKIDIAGALGNNCQ</sequence>
<dbReference type="RefSeq" id="WP_099132308.1">
    <property type="nucleotide sequence ID" value="NZ_CAWNOJ010000097.1"/>
</dbReference>
<evidence type="ECO:0000256" key="3">
    <source>
        <dbReference type="ARBA" id="ARBA00023163"/>
    </source>
</evidence>
<dbReference type="InterPro" id="IPR009594">
    <property type="entry name" value="Tscrpt_reg_HTH_AraC_N"/>
</dbReference>
<dbReference type="InterPro" id="IPR018060">
    <property type="entry name" value="HTH_AraC"/>
</dbReference>
<keyword evidence="2" id="KW-0238">DNA-binding</keyword>
<evidence type="ECO:0000313" key="6">
    <source>
        <dbReference type="EMBL" id="RKE91388.1"/>
    </source>
</evidence>
<dbReference type="Proteomes" id="UP000225605">
    <property type="component" value="Unassembled WGS sequence"/>
</dbReference>
<dbReference type="Pfam" id="PF12833">
    <property type="entry name" value="HTH_18"/>
    <property type="match status" value="1"/>
</dbReference>
<evidence type="ECO:0000256" key="1">
    <source>
        <dbReference type="ARBA" id="ARBA00023015"/>
    </source>
</evidence>
<name>A0A2D0ISB3_9GAMM</name>
<dbReference type="EMBL" id="NIBT01000008">
    <property type="protein sequence ID" value="PHM24753.1"/>
    <property type="molecule type" value="Genomic_DNA"/>
</dbReference>
<evidence type="ECO:0000313" key="8">
    <source>
        <dbReference type="Proteomes" id="UP000283568"/>
    </source>
</evidence>
<dbReference type="PROSITE" id="PS00041">
    <property type="entry name" value="HTH_ARAC_FAMILY_1"/>
    <property type="match status" value="1"/>
</dbReference>
<dbReference type="Pfam" id="PF06719">
    <property type="entry name" value="AraC_N"/>
    <property type="match status" value="1"/>
</dbReference>
<evidence type="ECO:0000256" key="2">
    <source>
        <dbReference type="ARBA" id="ARBA00023125"/>
    </source>
</evidence>
<accession>A0A2D0ISB3</accession>
<dbReference type="OrthoDB" id="34150at2"/>